<name>A0ABS6YH11_9BACT</name>
<protein>
    <submittedName>
        <fullName evidence="2">T9SS type A sorting domain-containing protein</fullName>
    </submittedName>
</protein>
<dbReference type="NCBIfam" id="TIGR04183">
    <property type="entry name" value="Por_Secre_tail"/>
    <property type="match status" value="1"/>
</dbReference>
<organism evidence="2 3">
    <name type="scientific">Hoylesella nanceiensis</name>
    <dbReference type="NCBI Taxonomy" id="425941"/>
    <lineage>
        <taxon>Bacteria</taxon>
        <taxon>Pseudomonadati</taxon>
        <taxon>Bacteroidota</taxon>
        <taxon>Bacteroidia</taxon>
        <taxon>Bacteroidales</taxon>
        <taxon>Prevotellaceae</taxon>
        <taxon>Hoylesella</taxon>
    </lineage>
</organism>
<reference evidence="2 3" key="1">
    <citation type="submission" date="2021-07" db="EMBL/GenBank/DDBJ databases">
        <title>Genomic diversity and antimicrobial resistance of Prevotella spp. isolated from chronic lung disease airways.</title>
        <authorList>
            <person name="Webb K.A."/>
            <person name="Olagoke O.S."/>
            <person name="Baird T."/>
            <person name="Neill J."/>
            <person name="Pham A."/>
            <person name="Wells T.J."/>
            <person name="Ramsay K.A."/>
            <person name="Bell S.C."/>
            <person name="Sarovich D.S."/>
            <person name="Price E.P."/>
        </authorList>
    </citation>
    <scope>NUCLEOTIDE SEQUENCE [LARGE SCALE GENOMIC DNA]</scope>
    <source>
        <strain evidence="2 3">SCHI0011.S.12</strain>
    </source>
</reference>
<accession>A0ABS6YH11</accession>
<keyword evidence="3" id="KW-1185">Reference proteome</keyword>
<dbReference type="EMBL" id="JAHXCT010000007">
    <property type="protein sequence ID" value="MBW4770014.1"/>
    <property type="molecule type" value="Genomic_DNA"/>
</dbReference>
<evidence type="ECO:0000313" key="3">
    <source>
        <dbReference type="Proteomes" id="UP000788426"/>
    </source>
</evidence>
<comment type="caution">
    <text evidence="2">The sequence shown here is derived from an EMBL/GenBank/DDBJ whole genome shotgun (WGS) entry which is preliminary data.</text>
</comment>
<dbReference type="RefSeq" id="WP_219482186.1">
    <property type="nucleotide sequence ID" value="NZ_JAHXCT010000007.1"/>
</dbReference>
<keyword evidence="1" id="KW-0732">Signal</keyword>
<dbReference type="Proteomes" id="UP000788426">
    <property type="component" value="Unassembled WGS sequence"/>
</dbReference>
<feature type="signal peptide" evidence="1">
    <location>
        <begin position="1"/>
        <end position="21"/>
    </location>
</feature>
<gene>
    <name evidence="2" type="ORF">KZO38_09640</name>
</gene>
<proteinExistence type="predicted"/>
<dbReference type="InterPro" id="IPR026444">
    <property type="entry name" value="Secre_tail"/>
</dbReference>
<evidence type="ECO:0000256" key="1">
    <source>
        <dbReference type="SAM" id="SignalP"/>
    </source>
</evidence>
<feature type="chain" id="PRO_5045482521" evidence="1">
    <location>
        <begin position="22"/>
        <end position="599"/>
    </location>
</feature>
<evidence type="ECO:0000313" key="2">
    <source>
        <dbReference type="EMBL" id="MBW4770014.1"/>
    </source>
</evidence>
<sequence>MKKRLLPFLVGSLLTFSPVVATPTQHKTLPLTEQDANEKGSLVITHDPIKRAEGFVGASTLVTTLHIKATNITSEVTLELTGADKVNFTLGKTKLAAGTWEQDVKVSYDPIKVKSHKATIIVDCPSLPEASTTIAIEGIAVDKNNPPTFAVTPQTLETFTCEEKKTVTQTINITSQNLAENIQVYPTQKHVFKVSSASVYRNLPGRVVVTFAPLKAGEYKDTLVLHTYGGQDVRIPLVGRATAASQVVEKEGTELVLDTSNPLRVLNETFSNQPKNKPLALAGWVNNATKGTRAWWGFKTLSYDKTPDEEVAKVTGFDSKVEYGSETPCEMLLVTPALDFKNAASKIFTIRLRGDLLQDNMTDTLRVYYIEKDGDKIYKLPIEGFKIPNTKDESGEWKEYHIDFTDQQLGDVFFIGFGFVGTRGATSSATYFIDDISFGRTDLPVITPSALKLELTTPLGEQKNFTEVHVTTKNTKEPVKLTLSGRHKSKFKLSEKELPKEGGSFYVAFKSKVNGAHFATVKLTSRGAADQYIELVALNGNVTAISDVPTLDSEAVVYDLNGNVVTTTNTSNLDELKAQLQRGIYIVKTKDATFKVRVN</sequence>